<evidence type="ECO:0000313" key="2">
    <source>
        <dbReference type="MGI" id="MGI:1915750"/>
    </source>
</evidence>
<reference evidence="1" key="2">
    <citation type="journal article" date="2000" name="Genome Res.">
        <title>Normalization and subtraction of cap-trapper-selected cDNAs to prepare full-length cDNA libraries for rapid discovery of new genes.</title>
        <authorList>
            <person name="Carninci P."/>
            <person name="Shibata Y."/>
            <person name="Hayatsu N."/>
            <person name="Sugahara Y."/>
            <person name="Shibata K."/>
            <person name="Itoh M."/>
            <person name="Konno H."/>
            <person name="Okazaki Y."/>
            <person name="Muramatsu M."/>
            <person name="Hayashizaki Y."/>
        </authorList>
    </citation>
    <scope>NUCLEOTIDE SEQUENCE</scope>
    <source>
        <strain evidence="1">C57BL/6J</strain>
        <tissue evidence="1">Whole body</tissue>
    </source>
</reference>
<dbReference type="MGI" id="MGI:1915750">
    <property type="gene designation" value="1110008E08Rik"/>
</dbReference>
<reference evidence="1" key="4">
    <citation type="submission" date="2000-07" db="EMBL/GenBank/DDBJ databases">
        <authorList>
            <person name="Adachi J."/>
            <person name="Aizawa K."/>
            <person name="Akahira S."/>
            <person name="Akimura T."/>
            <person name="Arai A."/>
            <person name="Aono H."/>
            <person name="Arakawa T."/>
            <person name="Bono H."/>
            <person name="Carninci P."/>
            <person name="Fukuda S."/>
            <person name="Fukunishi Y."/>
            <person name="Furuno M."/>
            <person name="Hanagaki T."/>
            <person name="Hara A."/>
            <person name="Hayatsu N."/>
            <person name="Hiramoto K."/>
            <person name="Hiraoka T."/>
            <person name="Hori F."/>
            <person name="Imotani K."/>
            <person name="Ishii Y."/>
            <person name="Itoh M."/>
            <person name="Izawa M."/>
            <person name="Kasukawa T."/>
            <person name="Kato H."/>
            <person name="Kawai J."/>
            <person name="Kojima Y."/>
            <person name="Konno H."/>
            <person name="Kouda M."/>
            <person name="Koya S."/>
            <person name="Kurihara C."/>
            <person name="Matsuyama T."/>
            <person name="Miyazaki A."/>
            <person name="Nishi K."/>
            <person name="Nomura K."/>
            <person name="Numazaki R."/>
            <person name="Ohno M."/>
            <person name="Okazaki Y."/>
            <person name="Okido T."/>
            <person name="Owa C."/>
            <person name="Saito H."/>
            <person name="Saito R."/>
            <person name="Sakai C."/>
            <person name="Sakai K."/>
            <person name="Sano H."/>
            <person name="Sasaki D."/>
            <person name="Shibata K."/>
            <person name="Shibata Y."/>
            <person name="Shinagawa A."/>
            <person name="Shiraki T."/>
            <person name="Sogabe Y."/>
            <person name="Suzuki H."/>
            <person name="Tagami M."/>
            <person name="Tagawa A."/>
            <person name="Takahashi F."/>
            <person name="Tanaka T."/>
            <person name="Tejima Y."/>
            <person name="Toya T."/>
            <person name="Yamamura T."/>
            <person name="Yasunishi A."/>
            <person name="Yoshida K."/>
            <person name="Yoshino M."/>
            <person name="Muramatsu M."/>
            <person name="Hayashizaki Y."/>
        </authorList>
    </citation>
    <scope>NUCLEOTIDE SEQUENCE</scope>
    <source>
        <strain evidence="1">C57BL/6J</strain>
        <tissue evidence="1">Whole body</tissue>
    </source>
</reference>
<name>Q9D1H3_MOUSE</name>
<reference evidence="1" key="1">
    <citation type="journal article" date="1999" name="Methods Enzymol.">
        <title>High-efficiency full-length cDNA cloning.</title>
        <authorList>
            <person name="Carninci P."/>
            <person name="Hayashizaki Y."/>
        </authorList>
    </citation>
    <scope>NUCLEOTIDE SEQUENCE</scope>
    <source>
        <strain evidence="1">C57BL/6J</strain>
        <tissue evidence="1">Whole body</tissue>
    </source>
</reference>
<reference evidence="1" key="7">
    <citation type="journal article" date="2005" name="Science">
        <title>The Transcriptional Landscape of the Mammalian Genome.</title>
        <authorList>
            <consortium name="The FANTOM Consortium"/>
            <consortium name="Riken Genome Exploration Research Group and Genome Science Group (Genome Network Project Core Group)"/>
        </authorList>
    </citation>
    <scope>NUCLEOTIDE SEQUENCE</scope>
    <source>
        <strain evidence="1">C57BL/6J</strain>
        <tissue evidence="1">Whole body</tissue>
    </source>
</reference>
<reference evidence="1" key="6">
    <citation type="journal article" date="2002" name="Nature">
        <title>Analysis of the mouse transcriptome based on functional annotation of 60,770 full-length cDNAs.</title>
        <authorList>
            <consortium name="The FANTOM Consortium and the RIKEN Genome Exploration Research Group Phase I and II Team"/>
        </authorList>
    </citation>
    <scope>NUCLEOTIDE SEQUENCE</scope>
    <source>
        <strain evidence="1">C57BL/6J</strain>
        <tissue evidence="1">Whole body</tissue>
    </source>
</reference>
<reference evidence="1" key="5">
    <citation type="journal article" date="2001" name="Nature">
        <title>Functional annotation of a full-length mouse cDNA collection.</title>
        <authorList>
            <consortium name="The RIKEN Genome Exploration Research Group Phase II Team and the FANTOM Consortium"/>
        </authorList>
    </citation>
    <scope>NUCLEOTIDE SEQUENCE</scope>
    <source>
        <strain evidence="1">C57BL/6J</strain>
        <tissue evidence="1">Whole body</tissue>
    </source>
</reference>
<sequence length="107" mass="11923">MEVESWRSPVIGSQQHSWKEQICTNAEMRFLLKTGCLSNPQASEEAEMGNVQRVSLPREHSPLPMRADKHPKLLSMQEDLWGGHFHCTPARSTGPSPPVGCSLVLLC</sequence>
<protein>
    <submittedName>
        <fullName evidence="1">Uncharacterized protein</fullName>
    </submittedName>
</protein>
<gene>
    <name evidence="2" type="primary">1110008E08Rik</name>
</gene>
<organism evidence="1">
    <name type="scientific">Mus musculus</name>
    <name type="common">Mouse</name>
    <dbReference type="NCBI Taxonomy" id="10090"/>
    <lineage>
        <taxon>Eukaryota</taxon>
        <taxon>Metazoa</taxon>
        <taxon>Chordata</taxon>
        <taxon>Craniata</taxon>
        <taxon>Vertebrata</taxon>
        <taxon>Euteleostomi</taxon>
        <taxon>Mammalia</taxon>
        <taxon>Eutheria</taxon>
        <taxon>Euarchontoglires</taxon>
        <taxon>Glires</taxon>
        <taxon>Rodentia</taxon>
        <taxon>Myomorpha</taxon>
        <taxon>Muroidea</taxon>
        <taxon>Muridae</taxon>
        <taxon>Murinae</taxon>
        <taxon>Mus</taxon>
        <taxon>Mus</taxon>
    </lineage>
</organism>
<evidence type="ECO:0000313" key="1">
    <source>
        <dbReference type="EMBL" id="BAB22861.1"/>
    </source>
</evidence>
<dbReference type="AGR" id="MGI:1915750"/>
<proteinExistence type="evidence at transcript level"/>
<reference evidence="1" key="8">
    <citation type="journal article" date="2005" name="Science">
        <title>Antisense Transcription in the Mammalian Transcriptome.</title>
        <authorList>
            <consortium name="RIKEN Genome Exploration Research Group and Genome Science Group (Genome Network Project Core Group) and the FANTOM Consortium"/>
        </authorList>
    </citation>
    <scope>NUCLEOTIDE SEQUENCE</scope>
    <source>
        <strain evidence="1">C57BL/6J</strain>
        <tissue evidence="1">Whole body</tissue>
    </source>
</reference>
<accession>Q9D1H3</accession>
<dbReference type="AlphaFoldDB" id="Q9D1H3"/>
<dbReference type="EMBL" id="AK003565">
    <property type="protein sequence ID" value="BAB22861.1"/>
    <property type="molecule type" value="mRNA"/>
</dbReference>
<reference evidence="1" key="3">
    <citation type="journal article" date="2000" name="Genome Res.">
        <title>RIKEN integrated sequence analysis (RISA) system--384-format sequencing pipeline with 384 multicapillary sequencer.</title>
        <authorList>
            <person name="Shibata K."/>
            <person name="Itoh M."/>
            <person name="Aizawa K."/>
            <person name="Nagaoka S."/>
            <person name="Sasaki N."/>
            <person name="Carninci P."/>
            <person name="Konno H."/>
            <person name="Akiyama J."/>
            <person name="Nishi K."/>
            <person name="Kitsunai T."/>
            <person name="Tashiro H."/>
            <person name="Itoh M."/>
            <person name="Sumi N."/>
            <person name="Ishii Y."/>
            <person name="Nakamura S."/>
            <person name="Hazama M."/>
            <person name="Nishine T."/>
            <person name="Harada A."/>
            <person name="Yamamoto R."/>
            <person name="Matsumoto H."/>
            <person name="Sakaguchi S."/>
            <person name="Ikegami T."/>
            <person name="Kashiwagi K."/>
            <person name="Fujiwake S."/>
            <person name="Inoue K."/>
            <person name="Togawa Y."/>
            <person name="Izawa M."/>
            <person name="Ohara E."/>
            <person name="Watahiki M."/>
            <person name="Yoneda Y."/>
            <person name="Ishikawa T."/>
            <person name="Ozawa K."/>
            <person name="Tanaka T."/>
            <person name="Matsuura S."/>
            <person name="Kawai J."/>
            <person name="Okazaki Y."/>
            <person name="Muramatsu M."/>
            <person name="Inoue Y."/>
            <person name="Kira A."/>
            <person name="Hayashizaki Y."/>
        </authorList>
    </citation>
    <scope>NUCLEOTIDE SEQUENCE</scope>
    <source>
        <strain evidence="1">C57BL/6J</strain>
        <tissue evidence="1">Whole body</tissue>
    </source>
</reference>
<dbReference type="SwissPalm" id="Q9D1H3"/>